<dbReference type="OrthoDB" id="18991at2759"/>
<dbReference type="Gene3D" id="3.40.630.30">
    <property type="match status" value="1"/>
</dbReference>
<keyword evidence="3" id="KW-1185">Reference proteome</keyword>
<feature type="domain" description="N-acetyltransferase" evidence="1">
    <location>
        <begin position="44"/>
        <end position="121"/>
    </location>
</feature>
<gene>
    <name evidence="2" type="ORF">Vbra_7055</name>
</gene>
<organism evidence="2 3">
    <name type="scientific">Vitrella brassicaformis (strain CCMP3155)</name>
    <dbReference type="NCBI Taxonomy" id="1169540"/>
    <lineage>
        <taxon>Eukaryota</taxon>
        <taxon>Sar</taxon>
        <taxon>Alveolata</taxon>
        <taxon>Colpodellida</taxon>
        <taxon>Vitrellaceae</taxon>
        <taxon>Vitrella</taxon>
    </lineage>
</organism>
<name>A0A0G4ECM7_VITBC</name>
<protein>
    <recommendedName>
        <fullName evidence="1">N-acetyltransferase domain-containing protein</fullName>
    </recommendedName>
</protein>
<evidence type="ECO:0000313" key="2">
    <source>
        <dbReference type="EMBL" id="CEL93297.1"/>
    </source>
</evidence>
<dbReference type="EMBL" id="CDMY01000153">
    <property type="protein sequence ID" value="CEL93297.1"/>
    <property type="molecule type" value="Genomic_DNA"/>
</dbReference>
<dbReference type="SUPFAM" id="SSF55729">
    <property type="entry name" value="Acyl-CoA N-acyltransferases (Nat)"/>
    <property type="match status" value="1"/>
</dbReference>
<proteinExistence type="predicted"/>
<dbReference type="Proteomes" id="UP000041254">
    <property type="component" value="Unassembled WGS sequence"/>
</dbReference>
<dbReference type="AlphaFoldDB" id="A0A0G4ECM7"/>
<evidence type="ECO:0000313" key="3">
    <source>
        <dbReference type="Proteomes" id="UP000041254"/>
    </source>
</evidence>
<evidence type="ECO:0000259" key="1">
    <source>
        <dbReference type="Pfam" id="PF00583"/>
    </source>
</evidence>
<dbReference type="InterPro" id="IPR016181">
    <property type="entry name" value="Acyl_CoA_acyltransferase"/>
</dbReference>
<dbReference type="CDD" id="cd04301">
    <property type="entry name" value="NAT_SF"/>
    <property type="match status" value="1"/>
</dbReference>
<dbReference type="InParanoid" id="A0A0G4ECM7"/>
<dbReference type="VEuPathDB" id="CryptoDB:Vbra_7055"/>
<accession>A0A0G4ECM7</accession>
<reference evidence="2 3" key="1">
    <citation type="submission" date="2014-11" db="EMBL/GenBank/DDBJ databases">
        <authorList>
            <person name="Zhu J."/>
            <person name="Qi W."/>
            <person name="Song R."/>
        </authorList>
    </citation>
    <scope>NUCLEOTIDE SEQUENCE [LARGE SCALE GENOMIC DNA]</scope>
</reference>
<dbReference type="Pfam" id="PF00583">
    <property type="entry name" value="Acetyltransf_1"/>
    <property type="match status" value="1"/>
</dbReference>
<dbReference type="InterPro" id="IPR000182">
    <property type="entry name" value="GNAT_dom"/>
</dbReference>
<dbReference type="GO" id="GO:0016747">
    <property type="term" value="F:acyltransferase activity, transferring groups other than amino-acyl groups"/>
    <property type="evidence" value="ECO:0007669"/>
    <property type="project" value="InterPro"/>
</dbReference>
<dbReference type="STRING" id="1169540.A0A0G4ECM7"/>
<sequence>MDLFDLRDLAGESPDVAIHWTRRFYSEVLRPSFDDDLLDDLADIEKGLLHPDVVSPELHVLVAAAGGECVAGGSLFEYYSWSNCGLSSYTVVLEPYRGEGLARRILDTRNQILDAARRRFGYHEEPCTLFAEIADAPGTRQQIQHKLGWRPLRFKYVQPPLSESKNPVEGLLLAVNGRQTLDRHTVQRFLIDYAASVDHTVLAWAERRLGIRLGDVRHAVGAPRQEACTLMQSILRENLPEYLTRQLLELDTLELVQCGTFST</sequence>